<dbReference type="Gene3D" id="3.90.180.10">
    <property type="entry name" value="Medium-chain alcohol dehydrogenases, catalytic domain"/>
    <property type="match status" value="1"/>
</dbReference>
<dbReference type="GO" id="GO:0043957">
    <property type="term" value="F:acryloyl-CoA reductase (NADPH) activity"/>
    <property type="evidence" value="ECO:0007669"/>
    <property type="project" value="TreeGrafter"/>
</dbReference>
<keyword evidence="3" id="KW-1185">Reference proteome</keyword>
<dbReference type="Proteomes" id="UP000324760">
    <property type="component" value="Chromosome"/>
</dbReference>
<dbReference type="Gene3D" id="3.40.50.720">
    <property type="entry name" value="NAD(P)-binding Rossmann-like Domain"/>
    <property type="match status" value="1"/>
</dbReference>
<dbReference type="KEGG" id="ncu:F0U83_12320"/>
<dbReference type="InterPro" id="IPR013154">
    <property type="entry name" value="ADH-like_N"/>
</dbReference>
<organism evidence="2 3">
    <name type="scientific">Neptunomonas concharum</name>
    <dbReference type="NCBI Taxonomy" id="1031538"/>
    <lineage>
        <taxon>Bacteria</taxon>
        <taxon>Pseudomonadati</taxon>
        <taxon>Pseudomonadota</taxon>
        <taxon>Gammaproteobacteria</taxon>
        <taxon>Oceanospirillales</taxon>
        <taxon>Oceanospirillaceae</taxon>
        <taxon>Neptunomonas</taxon>
    </lineage>
</organism>
<dbReference type="InterPro" id="IPR036291">
    <property type="entry name" value="NAD(P)-bd_dom_sf"/>
</dbReference>
<feature type="domain" description="Enoyl reductase (ER)" evidence="1">
    <location>
        <begin position="16"/>
        <end position="323"/>
    </location>
</feature>
<dbReference type="EMBL" id="CP043869">
    <property type="protein sequence ID" value="QEQ97437.1"/>
    <property type="molecule type" value="Genomic_DNA"/>
</dbReference>
<dbReference type="InterPro" id="IPR020843">
    <property type="entry name" value="ER"/>
</dbReference>
<reference evidence="2 3" key="1">
    <citation type="journal article" date="2019" name="Biochem. Eng. J.">
        <title>Metabolic engineering of the marine bacteria Neptunomonas concharum for the production of acetoin and meso-2,3-butanediol from acetate.</title>
        <authorList>
            <person name="Li W."/>
            <person name="Pu N."/>
            <person name="Liu C.-X."/>
            <person name="Yuan Q.-P."/>
            <person name="Li Z.-J."/>
        </authorList>
    </citation>
    <scope>NUCLEOTIDE SEQUENCE [LARGE SCALE GENOMIC DNA]</scope>
    <source>
        <strain evidence="2 3">JCM17730</strain>
    </source>
</reference>
<dbReference type="InterPro" id="IPR011032">
    <property type="entry name" value="GroES-like_sf"/>
</dbReference>
<protein>
    <submittedName>
        <fullName evidence="2">Oxidoreductase</fullName>
    </submittedName>
</protein>
<dbReference type="NCBIfam" id="TIGR02823">
    <property type="entry name" value="oxido_YhdH"/>
    <property type="match status" value="1"/>
</dbReference>
<dbReference type="InterPro" id="IPR013149">
    <property type="entry name" value="ADH-like_C"/>
</dbReference>
<dbReference type="Pfam" id="PF08240">
    <property type="entry name" value="ADH_N"/>
    <property type="match status" value="1"/>
</dbReference>
<dbReference type="InterPro" id="IPR014188">
    <property type="entry name" value="Acrylyl-CoA_reductase_AcuI"/>
</dbReference>
<dbReference type="AlphaFoldDB" id="A0A5P1RCV2"/>
<evidence type="ECO:0000259" key="1">
    <source>
        <dbReference type="SMART" id="SM00829"/>
    </source>
</evidence>
<dbReference type="SUPFAM" id="SSF51735">
    <property type="entry name" value="NAD(P)-binding Rossmann-fold domains"/>
    <property type="match status" value="1"/>
</dbReference>
<accession>A0A5P1RCV2</accession>
<sequence>MFKALVLDQVDGKTVSEIKTLNVSDLPNEDVLIEVDYSSINFKDGLAITGSGKIVHKFPMVPGIDLVGTVLASESSQFSVGEKVIMTGWSVGERFWGGLSQQARMKAEWLVPLPEGMAPKTAMAIGTAGLTAMLCVMALEEGGVTPDKGTVVVSGAAGGVGSVAVALLARLGYEVAAITGREETAPYLKELGAKHILTREEMSESPRPLEKQRWSGAIDTVGDVILSRILAEMDYSGTVAACGLAGGYKLPTTVMPFILRNVRLQGVDSVMCPYERRSQAWQRLQNELPEQLIGEIGQVISLEEVPEYADKIIKGQVQGRTIVDLKK</sequence>
<dbReference type="RefSeq" id="WP_138986922.1">
    <property type="nucleotide sequence ID" value="NZ_CP043869.1"/>
</dbReference>
<evidence type="ECO:0000313" key="2">
    <source>
        <dbReference type="EMBL" id="QEQ97437.1"/>
    </source>
</evidence>
<dbReference type="OrthoDB" id="9782155at2"/>
<dbReference type="SMART" id="SM00829">
    <property type="entry name" value="PKS_ER"/>
    <property type="match status" value="1"/>
</dbReference>
<dbReference type="InterPro" id="IPR051397">
    <property type="entry name" value="Zn-ADH-like_protein"/>
</dbReference>
<proteinExistence type="predicted"/>
<dbReference type="PANTHER" id="PTHR43677">
    <property type="entry name" value="SHORT-CHAIN DEHYDROGENASE/REDUCTASE"/>
    <property type="match status" value="1"/>
</dbReference>
<dbReference type="SUPFAM" id="SSF50129">
    <property type="entry name" value="GroES-like"/>
    <property type="match status" value="1"/>
</dbReference>
<dbReference type="Pfam" id="PF00107">
    <property type="entry name" value="ADH_zinc_N"/>
    <property type="match status" value="1"/>
</dbReference>
<gene>
    <name evidence="2" type="ORF">F0U83_12320</name>
</gene>
<dbReference type="PANTHER" id="PTHR43677:SF1">
    <property type="entry name" value="ACRYLYL-COA REDUCTASE ACUI-RELATED"/>
    <property type="match status" value="1"/>
</dbReference>
<dbReference type="CDD" id="cd08288">
    <property type="entry name" value="MDR_yhdh"/>
    <property type="match status" value="1"/>
</dbReference>
<evidence type="ECO:0000313" key="3">
    <source>
        <dbReference type="Proteomes" id="UP000324760"/>
    </source>
</evidence>
<name>A0A5P1RCV2_9GAMM</name>